<dbReference type="PANTHER" id="PTHR11203">
    <property type="entry name" value="CLEAVAGE AND POLYADENYLATION SPECIFICITY FACTOR FAMILY MEMBER"/>
    <property type="match status" value="1"/>
</dbReference>
<accession>A0A3S2VNR7</accession>
<dbReference type="Proteomes" id="UP000282759">
    <property type="component" value="Unassembled WGS sequence"/>
</dbReference>
<dbReference type="InterPro" id="IPR001279">
    <property type="entry name" value="Metallo-B-lactamas"/>
</dbReference>
<evidence type="ECO:0000313" key="4">
    <source>
        <dbReference type="EMBL" id="RVU01728.1"/>
    </source>
</evidence>
<dbReference type="PANTHER" id="PTHR11203:SF37">
    <property type="entry name" value="INTEGRATOR COMPLEX SUBUNIT 11"/>
    <property type="match status" value="1"/>
</dbReference>
<comment type="caution">
    <text evidence="4">The sequence shown here is derived from an EMBL/GenBank/DDBJ whole genome shotgun (WGS) entry which is preliminary data.</text>
</comment>
<dbReference type="GO" id="GO:0016787">
    <property type="term" value="F:hydrolase activity"/>
    <property type="evidence" value="ECO:0007669"/>
    <property type="project" value="UniProtKB-KW"/>
</dbReference>
<dbReference type="InterPro" id="IPR050698">
    <property type="entry name" value="MBL"/>
</dbReference>
<evidence type="ECO:0000259" key="2">
    <source>
        <dbReference type="SMART" id="SM00849"/>
    </source>
</evidence>
<dbReference type="Pfam" id="PF00753">
    <property type="entry name" value="Lactamase_B"/>
    <property type="match status" value="1"/>
</dbReference>
<dbReference type="OrthoDB" id="9803916at2"/>
<dbReference type="RefSeq" id="WP_127704093.1">
    <property type="nucleotide sequence ID" value="NZ_SACK01000002.1"/>
</dbReference>
<dbReference type="SUPFAM" id="SSF56281">
    <property type="entry name" value="Metallo-hydrolase/oxidoreductase"/>
    <property type="match status" value="1"/>
</dbReference>
<dbReference type="SMART" id="SM01027">
    <property type="entry name" value="Beta-Casp"/>
    <property type="match status" value="1"/>
</dbReference>
<dbReference type="GO" id="GO:0004521">
    <property type="term" value="F:RNA endonuclease activity"/>
    <property type="evidence" value="ECO:0007669"/>
    <property type="project" value="TreeGrafter"/>
</dbReference>
<dbReference type="Pfam" id="PF10996">
    <property type="entry name" value="Beta-Casp"/>
    <property type="match status" value="1"/>
</dbReference>
<dbReference type="InterPro" id="IPR011108">
    <property type="entry name" value="RMMBL"/>
</dbReference>
<keyword evidence="5" id="KW-1185">Reference proteome</keyword>
<dbReference type="SMART" id="SM00849">
    <property type="entry name" value="Lactamase_B"/>
    <property type="match status" value="1"/>
</dbReference>
<gene>
    <name evidence="4" type="ORF">EOD41_07140</name>
</gene>
<dbReference type="InterPro" id="IPR036866">
    <property type="entry name" value="RibonucZ/Hydroxyglut_hydro"/>
</dbReference>
<dbReference type="InterPro" id="IPR022712">
    <property type="entry name" value="Beta_Casp"/>
</dbReference>
<feature type="domain" description="Beta-Casp" evidence="3">
    <location>
        <begin position="255"/>
        <end position="380"/>
    </location>
</feature>
<evidence type="ECO:0000256" key="1">
    <source>
        <dbReference type="ARBA" id="ARBA00022801"/>
    </source>
</evidence>
<evidence type="ECO:0000259" key="3">
    <source>
        <dbReference type="SMART" id="SM01027"/>
    </source>
</evidence>
<dbReference type="Pfam" id="PF07521">
    <property type="entry name" value="RMMBL"/>
    <property type="match status" value="1"/>
</dbReference>
<reference evidence="4 5" key="1">
    <citation type="submission" date="2019-01" db="EMBL/GenBank/DDBJ databases">
        <authorList>
            <person name="Chen W.-M."/>
        </authorList>
    </citation>
    <scope>NUCLEOTIDE SEQUENCE [LARGE SCALE GENOMIC DNA]</scope>
    <source>
        <strain evidence="4 5">YBJ-36</strain>
    </source>
</reference>
<organism evidence="4 5">
    <name type="scientific">Mucilaginibacter limnophilus</name>
    <dbReference type="NCBI Taxonomy" id="1932778"/>
    <lineage>
        <taxon>Bacteria</taxon>
        <taxon>Pseudomonadati</taxon>
        <taxon>Bacteroidota</taxon>
        <taxon>Sphingobacteriia</taxon>
        <taxon>Sphingobacteriales</taxon>
        <taxon>Sphingobacteriaceae</taxon>
        <taxon>Mucilaginibacter</taxon>
    </lineage>
</organism>
<dbReference type="AlphaFoldDB" id="A0A3S2VNR7"/>
<dbReference type="EMBL" id="SACK01000002">
    <property type="protein sequence ID" value="RVU01728.1"/>
    <property type="molecule type" value="Genomic_DNA"/>
</dbReference>
<protein>
    <submittedName>
        <fullName evidence="4">MBL fold metallo-hydrolase</fullName>
    </submittedName>
</protein>
<dbReference type="Gene3D" id="3.40.50.10890">
    <property type="match status" value="1"/>
</dbReference>
<name>A0A3S2VNR7_9SPHI</name>
<dbReference type="Gene3D" id="3.60.15.10">
    <property type="entry name" value="Ribonuclease Z/Hydroxyacylglutathione hydrolase-like"/>
    <property type="match status" value="1"/>
</dbReference>
<feature type="domain" description="Metallo-beta-lactamase" evidence="2">
    <location>
        <begin position="13"/>
        <end position="234"/>
    </location>
</feature>
<evidence type="ECO:0000313" key="5">
    <source>
        <dbReference type="Proteomes" id="UP000282759"/>
    </source>
</evidence>
<dbReference type="CDD" id="cd16295">
    <property type="entry name" value="TTHA0252-CPSF-like_MBL-fold"/>
    <property type="match status" value="1"/>
</dbReference>
<proteinExistence type="predicted"/>
<sequence>MHIVFHGAARNVTGSKHLIQLNDGTSILLDCGMFQGLGEHTDDMNEHFGFNPKKLDYMILSHAHIDHCGLIPRLVAEGFEGQIFCTAPTMNLARILLMDSAKIQMQDAEYSNRQRQKKNMELIEPLYNEDHVMEAMRLFKIVDYHEEFEITPRVKLLFTDAGHVVGSAAVHLTIFEDAKETRITFSGDVGRYGDLLLKSPQKFPQADYILLESTYGNSLHKDLGPIEDALLDIIKHTCLVKKGKVIIPAFSVGRTQELLYALNSLELKGVLPDVPYFVDSPLSEQATQVLKDHPEVYNKDVKEVMKIDADPFAFKGLRFVQSTEESIALNTDPRACVIISSSGMAEAGRVKHHIRNNINNSKNTILIVGYCEPNSLGGHLMRGDKHVFIFGEEYQVNADVEVIKSMSAHGDYEDLMHFLSCQDPEQVKTLFLVHGEYDIQQLFAERLKEKGFKNIEIPAQHSRVDL</sequence>
<keyword evidence="1 4" id="KW-0378">Hydrolase</keyword>